<keyword evidence="4" id="KW-0653">Protein transport</keyword>
<dbReference type="Pfam" id="PF09324">
    <property type="entry name" value="Sec7-like_HDS"/>
    <property type="match status" value="1"/>
</dbReference>
<reference evidence="10" key="1">
    <citation type="journal article" date="2010" name="Nature">
        <title>The Amphimedon queenslandica genome and the evolution of animal complexity.</title>
        <authorList>
            <person name="Srivastava M."/>
            <person name="Simakov O."/>
            <person name="Chapman J."/>
            <person name="Fahey B."/>
            <person name="Gauthier M.E."/>
            <person name="Mitros T."/>
            <person name="Richards G.S."/>
            <person name="Conaco C."/>
            <person name="Dacre M."/>
            <person name="Hellsten U."/>
            <person name="Larroux C."/>
            <person name="Putnam N.H."/>
            <person name="Stanke M."/>
            <person name="Adamska M."/>
            <person name="Darling A."/>
            <person name="Degnan S.M."/>
            <person name="Oakley T.H."/>
            <person name="Plachetzki D.C."/>
            <person name="Zhai Y."/>
            <person name="Adamski M."/>
            <person name="Calcino A."/>
            <person name="Cummins S.F."/>
            <person name="Goodstein D.M."/>
            <person name="Harris C."/>
            <person name="Jackson D.J."/>
            <person name="Leys S.P."/>
            <person name="Shu S."/>
            <person name="Woodcroft B.J."/>
            <person name="Vervoort M."/>
            <person name="Kosik K.S."/>
            <person name="Manning G."/>
            <person name="Degnan B.M."/>
            <person name="Rokhsar D.S."/>
        </authorList>
    </citation>
    <scope>NUCLEOTIDE SEQUENCE [LARGE SCALE GENOMIC DNA]</scope>
</reference>
<feature type="domain" description="Mon2 C-terminal" evidence="7">
    <location>
        <begin position="873"/>
        <end position="1113"/>
    </location>
</feature>
<evidence type="ECO:0000259" key="8">
    <source>
        <dbReference type="Pfam" id="PF16213"/>
    </source>
</evidence>
<dbReference type="InterPro" id="IPR032691">
    <property type="entry name" value="Mon2/Sec7/BIG1-like_HUS"/>
</dbReference>
<organism evidence="9">
    <name type="scientific">Amphimedon queenslandica</name>
    <name type="common">Sponge</name>
    <dbReference type="NCBI Taxonomy" id="400682"/>
    <lineage>
        <taxon>Eukaryota</taxon>
        <taxon>Metazoa</taxon>
        <taxon>Porifera</taxon>
        <taxon>Demospongiae</taxon>
        <taxon>Heteroscleromorpha</taxon>
        <taxon>Haplosclerida</taxon>
        <taxon>Niphatidae</taxon>
        <taxon>Amphimedon</taxon>
    </lineage>
</organism>
<dbReference type="OrthoDB" id="294853at2759"/>
<dbReference type="InterPro" id="IPR032817">
    <property type="entry name" value="Mon2_C"/>
</dbReference>
<evidence type="ECO:0000256" key="4">
    <source>
        <dbReference type="ARBA" id="ARBA00022927"/>
    </source>
</evidence>
<dbReference type="EnsemblMetazoa" id="XM_019999431.1">
    <property type="protein sequence ID" value="XP_019854990.1"/>
    <property type="gene ID" value="LOC105313981"/>
</dbReference>
<evidence type="ECO:0000313" key="10">
    <source>
        <dbReference type="Proteomes" id="UP000007879"/>
    </source>
</evidence>
<evidence type="ECO:0000256" key="2">
    <source>
        <dbReference type="ARBA" id="ARBA00017134"/>
    </source>
</evidence>
<dbReference type="SUPFAM" id="SSF48371">
    <property type="entry name" value="ARM repeat"/>
    <property type="match status" value="1"/>
</dbReference>
<dbReference type="Pfam" id="PF16206">
    <property type="entry name" value="Mon2_C"/>
    <property type="match status" value="2"/>
</dbReference>
<dbReference type="InterPro" id="IPR015403">
    <property type="entry name" value="Mon2/Sec7/BIG1-like_HDS"/>
</dbReference>
<accession>A0A1X7VR56</accession>
<feature type="domain" description="Mon2/Sec7/BIG1-like HDS" evidence="5">
    <location>
        <begin position="798"/>
        <end position="869"/>
    </location>
</feature>
<dbReference type="EnsemblMetazoa" id="Aqu2.1.42557_001">
    <property type="protein sequence ID" value="Aqu2.1.42557_001"/>
    <property type="gene ID" value="Aqu2.1.42557"/>
</dbReference>
<dbReference type="Proteomes" id="UP000007879">
    <property type="component" value="Unassembled WGS sequence"/>
</dbReference>
<dbReference type="PANTHER" id="PTHR10663">
    <property type="entry name" value="GUANYL-NUCLEOTIDE EXCHANGE FACTOR"/>
    <property type="match status" value="1"/>
</dbReference>
<gene>
    <name evidence="9" type="primary">105313981</name>
</gene>
<dbReference type="KEGG" id="aqu:105313981"/>
<dbReference type="PANTHER" id="PTHR10663:SF333">
    <property type="entry name" value="PROTEIN MON2 HOMOLOG"/>
    <property type="match status" value="1"/>
</dbReference>
<sequence length="1606" mass="180176">MASGKAVLDDKDKIARQLAQNLRNDFHLLSNEAKKKYPSVKEASERGGMRLKHLSEQFGFSLRVLSATEDVVRPLLFACESQNPRLISISLSSLQRLLQYNAIPPSSVDSILSTLERLVDNNLEELKILQTILILSTATDLIKGKTLTTVLIICFKLYNNRDINIHNTASVTIRQIVQNLFDRLSQLAEKGGLNSPEPPPPDSSPSVSVDHRQLPVQVRDGYLIFQDLCFLINGDPAAWLPQSLNIELGLGLELLEIVLKGYPAIFAKEKLFSVLLTERVCPLVIKLFSPSSKHRHILSHSSSSLLQSDRPTFALHIRLLRILRILIKEYFIILTTQCEIFLSMLVRFLDSDKPLWQRVLAVEVLHLFVNDSFLLKSFCECYDMHEHSTNVFKDIIDGVAAFIQSNLHQLMSSSAPTIGASGSSSANTQAVADVTNINSYHVFQYKSHIVYYEKLTSSAPNKPHLLEMLDKVEIPNIPEGYGLILSVNVLMDLIRSLSLIIHQQGSPPASAKTFTSSLLGNFSPNDISINLLNSSWSAVLASLSLLLDTVVDEYTIKKILEVFRIFIELCGTMKLSSPCAAFLTVLCKGSLPPKYSMQLIGQTQTGRSSQSSMVSKKKASDGIEAMQDQWKCTGKNFECILTLLHLVHQHGDILSESWNIILTTLQYIRIALGVKSGIKKLAESTNTVGDKRLEIIAKFDDLFTNSKFLSESSLLSLISSLCILSDDSIQNKDIGLFPIYCLHEVGVSNINRITIIWKQISTHLTQLCNCSDVSVRIESVDALINLIKKGLIHFESDVALQSTILAPLLSLSQVSQSDVILKQFECIEQLLHNNQLMNEDSWMIVLNIINNASKLPSESLVRTGFQSLQLIVTDYLQLLPPVCLPVCVDSVGQYGQQCQDINISLTSIGQLWNIADYLHQNRETLKPLLSSIEVPSVKRSDRLLLQYSSLDVFDGIWMLLFQCLSNLIVNDQSAIRKSAAQTLFSTLSVHGTILQWNTWQAVLWSVLFIVLEKVQQSVLSASTMSLSTETKLMIHHTRDTDQKQWAETQVLVLNGISRVIQSRLLSLSSIDGFDRAWTTLLDTIKECAHSNSAEVSLAALNSFKMILDISSDGMENREDSIASLWEKAWSTWVAIGNKSIIIPPEDSIRDFLSSYQSQNDIDKFFNDIPSQTFLISYLEIFPFLTAHYPVTYQRLNTATSIFRNSLLMPVSRDVSPFLVPSTNDSLITSLQRNVLSCIVCMFTGDNVFDEEEHKTKNSLINKSKISNIERQLTLFPESYPLMSIVINELLLYSSYSWTPPQPLSLVPLDVKSPIVNVNMNPFSMSCLTLSLQLFASYIVNNKELANAYVQTFIKVLHVPLKLRYSLTPASLWIIPLNVLLSLLKLCLPMLKQDSDVWNQLIVIFKDFLFAEITQEESLMSEEEIKNSEEIDITLIKTVSLLLFEGEEVNNVPQSFVTNWTTLLNKGSLLTGASSQIPLRETFAQNCFELLLQLSFMEEENNSQDALTAILERSENVLKGYIEEERLSGSCPPSRSSMNEVVLVLKSLTFLIQSLKHKKAVDSSLWPKLCLLYPLLVDTVTCNSLEVRLCLKDTLNEFSDIISRNIT</sequence>
<evidence type="ECO:0000313" key="9">
    <source>
        <dbReference type="EnsemblMetazoa" id="Aqu2.1.42557_001"/>
    </source>
</evidence>
<keyword evidence="10" id="KW-1185">Reference proteome</keyword>
<evidence type="ECO:0000259" key="5">
    <source>
        <dbReference type="Pfam" id="PF09324"/>
    </source>
</evidence>
<evidence type="ECO:0000259" key="7">
    <source>
        <dbReference type="Pfam" id="PF16206"/>
    </source>
</evidence>
<dbReference type="Pfam" id="PF12783">
    <property type="entry name" value="Sec7-like_HUS"/>
    <property type="match status" value="1"/>
</dbReference>
<feature type="domain" description="Mon2/Sec7/BIG1-like dimerisation and cyclophilin-binding" evidence="8">
    <location>
        <begin position="16"/>
        <end position="185"/>
    </location>
</feature>
<comment type="similarity">
    <text evidence="1">Belongs to the MON2 family.</text>
</comment>
<evidence type="ECO:0000259" key="6">
    <source>
        <dbReference type="Pfam" id="PF12783"/>
    </source>
</evidence>
<reference evidence="9" key="2">
    <citation type="submission" date="2017-05" db="UniProtKB">
        <authorList>
            <consortium name="EnsemblMetazoa"/>
        </authorList>
    </citation>
    <scope>IDENTIFICATION</scope>
</reference>
<dbReference type="GO" id="GO:0015031">
    <property type="term" value="P:protein transport"/>
    <property type="evidence" value="ECO:0007669"/>
    <property type="project" value="UniProtKB-KW"/>
</dbReference>
<name>A0A1X7VR56_AMPQE</name>
<dbReference type="eggNOG" id="KOG1848">
    <property type="taxonomic scope" value="Eukaryota"/>
</dbReference>
<evidence type="ECO:0000256" key="3">
    <source>
        <dbReference type="ARBA" id="ARBA00022448"/>
    </source>
</evidence>
<dbReference type="Pfam" id="PF16213">
    <property type="entry name" value="DCB"/>
    <property type="match status" value="1"/>
</dbReference>
<dbReference type="InParanoid" id="A0A1X7VR56"/>
<feature type="domain" description="Mon2/Sec7/BIG1-like HUS" evidence="6">
    <location>
        <begin position="218"/>
        <end position="391"/>
    </location>
</feature>
<dbReference type="InterPro" id="IPR016024">
    <property type="entry name" value="ARM-type_fold"/>
</dbReference>
<evidence type="ECO:0000256" key="1">
    <source>
        <dbReference type="ARBA" id="ARBA00008144"/>
    </source>
</evidence>
<dbReference type="STRING" id="400682.A0A1X7VR56"/>
<feature type="domain" description="Mon2 C-terminal" evidence="7">
    <location>
        <begin position="1123"/>
        <end position="1601"/>
    </location>
</feature>
<proteinExistence type="inferred from homology"/>
<protein>
    <recommendedName>
        <fullName evidence="2">Protein MON2 homolog</fullName>
    </recommendedName>
</protein>
<dbReference type="InterPro" id="IPR032629">
    <property type="entry name" value="DCB_dom"/>
</dbReference>
<keyword evidence="3" id="KW-0813">Transport</keyword>